<dbReference type="PANTHER" id="PTHR11361:SF152">
    <property type="entry name" value="DNA MISMATCH REPAIR PROTEIN"/>
    <property type="match status" value="1"/>
</dbReference>
<keyword evidence="8" id="KW-1185">Reference proteome</keyword>
<organism evidence="7 8">
    <name type="scientific">Rugamonas aquatica</name>
    <dbReference type="NCBI Taxonomy" id="2743357"/>
    <lineage>
        <taxon>Bacteria</taxon>
        <taxon>Pseudomonadati</taxon>
        <taxon>Pseudomonadota</taxon>
        <taxon>Betaproteobacteria</taxon>
        <taxon>Burkholderiales</taxon>
        <taxon>Oxalobacteraceae</taxon>
        <taxon>Telluria group</taxon>
        <taxon>Rugamonas</taxon>
    </lineage>
</organism>
<gene>
    <name evidence="7" type="ORF">GEV02_28020</name>
</gene>
<dbReference type="GO" id="GO:0006298">
    <property type="term" value="P:mismatch repair"/>
    <property type="evidence" value="ECO:0007669"/>
    <property type="project" value="InterPro"/>
</dbReference>
<reference evidence="7 8" key="1">
    <citation type="submission" date="2019-10" db="EMBL/GenBank/DDBJ databases">
        <title>Two novel species isolated from a subtropical stream in China.</title>
        <authorList>
            <person name="Lu H."/>
        </authorList>
    </citation>
    <scope>NUCLEOTIDE SEQUENCE [LARGE SCALE GENOMIC DNA]</scope>
    <source>
        <strain evidence="7 8">FT29W</strain>
    </source>
</reference>
<dbReference type="InterPro" id="IPR000432">
    <property type="entry name" value="DNA_mismatch_repair_MutS_C"/>
</dbReference>
<evidence type="ECO:0000313" key="8">
    <source>
        <dbReference type="Proteomes" id="UP000440498"/>
    </source>
</evidence>
<dbReference type="GO" id="GO:0140664">
    <property type="term" value="F:ATP-dependent DNA damage sensor activity"/>
    <property type="evidence" value="ECO:0007669"/>
    <property type="project" value="InterPro"/>
</dbReference>
<feature type="domain" description="DNA mismatch repair proteins mutS family" evidence="6">
    <location>
        <begin position="321"/>
        <end position="498"/>
    </location>
</feature>
<evidence type="ECO:0000256" key="3">
    <source>
        <dbReference type="ARBA" id="ARBA00023125"/>
    </source>
</evidence>
<dbReference type="GO" id="GO:0005829">
    <property type="term" value="C:cytosol"/>
    <property type="evidence" value="ECO:0007669"/>
    <property type="project" value="TreeGrafter"/>
</dbReference>
<dbReference type="SMART" id="SM00534">
    <property type="entry name" value="MUTSac"/>
    <property type="match status" value="1"/>
</dbReference>
<evidence type="ECO:0000256" key="1">
    <source>
        <dbReference type="ARBA" id="ARBA00022741"/>
    </source>
</evidence>
<evidence type="ECO:0000259" key="5">
    <source>
        <dbReference type="SMART" id="SM00382"/>
    </source>
</evidence>
<dbReference type="EMBL" id="WHUG01000017">
    <property type="protein sequence ID" value="MQA42004.1"/>
    <property type="molecule type" value="Genomic_DNA"/>
</dbReference>
<keyword evidence="3" id="KW-0238">DNA-binding</keyword>
<dbReference type="GO" id="GO:0030983">
    <property type="term" value="F:mismatched DNA binding"/>
    <property type="evidence" value="ECO:0007669"/>
    <property type="project" value="InterPro"/>
</dbReference>
<evidence type="ECO:0000256" key="2">
    <source>
        <dbReference type="ARBA" id="ARBA00022840"/>
    </source>
</evidence>
<comment type="caution">
    <text evidence="7">The sequence shown here is derived from an EMBL/GenBank/DDBJ whole genome shotgun (WGS) entry which is preliminary data.</text>
</comment>
<proteinExistence type="predicted"/>
<dbReference type="Pfam" id="PF00488">
    <property type="entry name" value="MutS_V"/>
    <property type="match status" value="1"/>
</dbReference>
<keyword evidence="1" id="KW-0547">Nucleotide-binding</keyword>
<protein>
    <submittedName>
        <fullName evidence="7">DNA mismatch repair protein MutS</fullName>
    </submittedName>
</protein>
<keyword evidence="4" id="KW-1133">Transmembrane helix</keyword>
<feature type="transmembrane region" description="Helical" evidence="4">
    <location>
        <begin position="140"/>
        <end position="168"/>
    </location>
</feature>
<dbReference type="Gene3D" id="3.40.50.300">
    <property type="entry name" value="P-loop containing nucleotide triphosphate hydrolases"/>
    <property type="match status" value="1"/>
</dbReference>
<keyword evidence="2" id="KW-0067">ATP-binding</keyword>
<dbReference type="SUPFAM" id="SSF52540">
    <property type="entry name" value="P-loop containing nucleoside triphosphate hydrolases"/>
    <property type="match status" value="1"/>
</dbReference>
<sequence length="517" mass="56357">MSLLSSLTRLLLPAEAPVVDYPFVPSDVALYRRTAHPDADALDAQTWDDMLLPQYSAQLARETSIFGQQELHRRLHADGGGVAASAVRVRTLAQDAGRRQQLHAACTGLRRADREISVTLFGAELPPAPRWVGLLPLLPLALLLTVVLALATGVVMLWGVVVALWLLLMAVQARYHEAVEEWTRILATLRQMLRAHSLLAALDDPLAAGLREDAARADKLNERLARSVVDNLPGVRDYSDWLWLMNVRHYFASRDAVRAELALLRSSFERVAGLEADLALARHLAQTPRYCWAEQGGAVALEQVVHPLLAQAEPLTFSLAGQGAFISGQNGIGKSTLLRTVGLNLILARAFGFCYAERAVTPLLPVYSSMQSEDALDGGESLYIAELRRARELLALAERAPAVFIIDEIFRGTNHLESISAAAAVLHTLSQQGTVIVSSHNLVLAPLLEDRLAPWCVSREGSGLRVAPGVLRETNGIALLATRGFDAAISAKANRVFDWLSDYMAHPADCQDIRSSL</sequence>
<accession>A0A6A7NAI3</accession>
<name>A0A6A7NAI3_9BURK</name>
<dbReference type="InterPro" id="IPR027417">
    <property type="entry name" value="P-loop_NTPase"/>
</dbReference>
<dbReference type="InterPro" id="IPR045076">
    <property type="entry name" value="MutS"/>
</dbReference>
<dbReference type="PANTHER" id="PTHR11361">
    <property type="entry name" value="DNA MISMATCH REPAIR PROTEIN MUTS FAMILY MEMBER"/>
    <property type="match status" value="1"/>
</dbReference>
<keyword evidence="4" id="KW-0812">Transmembrane</keyword>
<dbReference type="AlphaFoldDB" id="A0A6A7NAI3"/>
<dbReference type="GO" id="GO:0005524">
    <property type="term" value="F:ATP binding"/>
    <property type="evidence" value="ECO:0007669"/>
    <property type="project" value="UniProtKB-KW"/>
</dbReference>
<dbReference type="InterPro" id="IPR003593">
    <property type="entry name" value="AAA+_ATPase"/>
</dbReference>
<dbReference type="SMART" id="SM00382">
    <property type="entry name" value="AAA"/>
    <property type="match status" value="1"/>
</dbReference>
<keyword evidence="4" id="KW-0472">Membrane</keyword>
<dbReference type="RefSeq" id="WP_152841172.1">
    <property type="nucleotide sequence ID" value="NZ_WHUG01000017.1"/>
</dbReference>
<evidence type="ECO:0000313" key="7">
    <source>
        <dbReference type="EMBL" id="MQA42004.1"/>
    </source>
</evidence>
<feature type="domain" description="AAA+ ATPase" evidence="5">
    <location>
        <begin position="320"/>
        <end position="459"/>
    </location>
</feature>
<evidence type="ECO:0000256" key="4">
    <source>
        <dbReference type="SAM" id="Phobius"/>
    </source>
</evidence>
<dbReference type="Proteomes" id="UP000440498">
    <property type="component" value="Unassembled WGS sequence"/>
</dbReference>
<evidence type="ECO:0000259" key="6">
    <source>
        <dbReference type="SMART" id="SM00534"/>
    </source>
</evidence>